<dbReference type="InterPro" id="IPR049739">
    <property type="entry name" value="YraL-like"/>
</dbReference>
<dbReference type="RefSeq" id="WP_078498553.1">
    <property type="nucleotide sequence ID" value="NZ_MSZX01000004.1"/>
</dbReference>
<dbReference type="AlphaFoldDB" id="A0A1T2XFZ1"/>
<dbReference type="Proteomes" id="UP000190188">
    <property type="component" value="Unassembled WGS sequence"/>
</dbReference>
<evidence type="ECO:0000313" key="2">
    <source>
        <dbReference type="Proteomes" id="UP000190188"/>
    </source>
</evidence>
<name>A0A1T2XFZ1_9BACL</name>
<organism evidence="1 2">
    <name type="scientific">Paenibacillus selenitireducens</name>
    <dbReference type="NCBI Taxonomy" id="1324314"/>
    <lineage>
        <taxon>Bacteria</taxon>
        <taxon>Bacillati</taxon>
        <taxon>Bacillota</taxon>
        <taxon>Bacilli</taxon>
        <taxon>Bacillales</taxon>
        <taxon>Paenibacillaceae</taxon>
        <taxon>Paenibacillus</taxon>
    </lineage>
</organism>
<dbReference type="PANTHER" id="PTHR37812">
    <property type="entry name" value="MU-LIKE PROPHAGE FLUMU PROTEIN C"/>
    <property type="match status" value="1"/>
</dbReference>
<reference evidence="1 2" key="1">
    <citation type="submission" date="2017-01" db="EMBL/GenBank/DDBJ databases">
        <title>Genome analysis of Paenibacillus selenitrireducens ES3-24.</title>
        <authorList>
            <person name="Xu D."/>
            <person name="Yao R."/>
            <person name="Zheng S."/>
        </authorList>
    </citation>
    <scope>NUCLEOTIDE SEQUENCE [LARGE SCALE GENOMIC DNA]</scope>
    <source>
        <strain evidence="1 2">ES3-24</strain>
    </source>
</reference>
<dbReference type="InterPro" id="IPR052411">
    <property type="entry name" value="c-mor_Regulatory_Protein"/>
</dbReference>
<gene>
    <name evidence="1" type="ORF">BVG16_10660</name>
</gene>
<dbReference type="EMBL" id="MSZX01000004">
    <property type="protein sequence ID" value="OPA78758.1"/>
    <property type="molecule type" value="Genomic_DNA"/>
</dbReference>
<dbReference type="InterPro" id="IPR009057">
    <property type="entry name" value="Homeodomain-like_sf"/>
</dbReference>
<evidence type="ECO:0000313" key="1">
    <source>
        <dbReference type="EMBL" id="OPA78758.1"/>
    </source>
</evidence>
<dbReference type="PANTHER" id="PTHR37812:SF1">
    <property type="entry name" value="MU-LIKE PROPHAGE FLUMU PROTEIN C"/>
    <property type="match status" value="1"/>
</dbReference>
<dbReference type="STRING" id="1324314.BVG16_10660"/>
<dbReference type="SUPFAM" id="SSF46689">
    <property type="entry name" value="Homeodomain-like"/>
    <property type="match status" value="1"/>
</dbReference>
<keyword evidence="2" id="KW-1185">Reference proteome</keyword>
<dbReference type="NCBIfam" id="NF040785">
    <property type="entry name" value="CD3324_fam"/>
    <property type="match status" value="1"/>
</dbReference>
<evidence type="ECO:0008006" key="3">
    <source>
        <dbReference type="Google" id="ProtNLM"/>
    </source>
</evidence>
<proteinExistence type="predicted"/>
<protein>
    <recommendedName>
        <fullName evidence="3">Mor transcription activator domain-containing protein</fullName>
    </recommendedName>
</protein>
<accession>A0A1T2XFZ1</accession>
<sequence>MKYQNAAGILPEKLLAEIQKYVHGEFVYIPNPEGIRKRWGENSGSRQLLRQRNTEIRERFSKGETITGLSDQFCLSYDSIKKIIYTK</sequence>
<comment type="caution">
    <text evidence="1">The sequence shown here is derived from an EMBL/GenBank/DDBJ whole genome shotgun (WGS) entry which is preliminary data.</text>
</comment>
<dbReference type="OrthoDB" id="9800398at2"/>